<sequence>SWKIIDVTKDLKLKFRSEDEKNDEFDYKILQEALNSYAAVIEYEKKRHTENYDRSQMMEKN</sequence>
<dbReference type="EMBL" id="BKCJ011089367">
    <property type="protein sequence ID" value="GFC83415.1"/>
    <property type="molecule type" value="Genomic_DNA"/>
</dbReference>
<comment type="caution">
    <text evidence="1">The sequence shown here is derived from an EMBL/GenBank/DDBJ whole genome shotgun (WGS) entry which is preliminary data.</text>
</comment>
<evidence type="ECO:0000313" key="1">
    <source>
        <dbReference type="EMBL" id="GFC83415.1"/>
    </source>
</evidence>
<organism evidence="1">
    <name type="scientific">Tanacetum cinerariifolium</name>
    <name type="common">Dalmatian daisy</name>
    <name type="synonym">Chrysanthemum cinerariifolium</name>
    <dbReference type="NCBI Taxonomy" id="118510"/>
    <lineage>
        <taxon>Eukaryota</taxon>
        <taxon>Viridiplantae</taxon>
        <taxon>Streptophyta</taxon>
        <taxon>Embryophyta</taxon>
        <taxon>Tracheophyta</taxon>
        <taxon>Spermatophyta</taxon>
        <taxon>Magnoliopsida</taxon>
        <taxon>eudicotyledons</taxon>
        <taxon>Gunneridae</taxon>
        <taxon>Pentapetalae</taxon>
        <taxon>asterids</taxon>
        <taxon>campanulids</taxon>
        <taxon>Asterales</taxon>
        <taxon>Asteraceae</taxon>
        <taxon>Asteroideae</taxon>
        <taxon>Anthemideae</taxon>
        <taxon>Anthemidinae</taxon>
        <taxon>Tanacetum</taxon>
    </lineage>
</organism>
<reference evidence="1" key="1">
    <citation type="journal article" date="2019" name="Sci. Rep.">
        <title>Draft genome of Tanacetum cinerariifolium, the natural source of mosquito coil.</title>
        <authorList>
            <person name="Yamashiro T."/>
            <person name="Shiraishi A."/>
            <person name="Satake H."/>
            <person name="Nakayama K."/>
        </authorList>
    </citation>
    <scope>NUCLEOTIDE SEQUENCE</scope>
</reference>
<dbReference type="AlphaFoldDB" id="A0A699RC02"/>
<gene>
    <name evidence="1" type="ORF">Tci_855385</name>
</gene>
<name>A0A699RC02_TANCI</name>
<protein>
    <submittedName>
        <fullName evidence="1">Uncharacterized protein</fullName>
    </submittedName>
</protein>
<feature type="non-terminal residue" evidence="1">
    <location>
        <position position="1"/>
    </location>
</feature>
<accession>A0A699RC02</accession>
<proteinExistence type="predicted"/>